<dbReference type="PROSITE" id="PS51257">
    <property type="entry name" value="PROKAR_LIPOPROTEIN"/>
    <property type="match status" value="1"/>
</dbReference>
<proteinExistence type="predicted"/>
<gene>
    <name evidence="1" type="ORF">F3B90_17445</name>
</gene>
<accession>A0A7J4XV11</accession>
<dbReference type="InterPro" id="IPR013783">
    <property type="entry name" value="Ig-like_fold"/>
</dbReference>
<name>A0A7J4XV11_BACOV</name>
<dbReference type="AlphaFoldDB" id="A0A7J4XV11"/>
<evidence type="ECO:0000313" key="2">
    <source>
        <dbReference type="Proteomes" id="UP000424805"/>
    </source>
</evidence>
<dbReference type="Gene3D" id="2.60.40.2720">
    <property type="match status" value="1"/>
</dbReference>
<comment type="caution">
    <text evidence="1">The sequence shown here is derived from an EMBL/GenBank/DDBJ whole genome shotgun (WGS) entry which is preliminary data.</text>
</comment>
<dbReference type="Gene3D" id="2.60.40.60">
    <property type="entry name" value="Cadherins"/>
    <property type="match status" value="1"/>
</dbReference>
<dbReference type="Proteomes" id="UP000424805">
    <property type="component" value="Unassembled WGS sequence"/>
</dbReference>
<dbReference type="Gene3D" id="2.60.40.2730">
    <property type="match status" value="1"/>
</dbReference>
<dbReference type="EMBL" id="VWFP01000018">
    <property type="protein sequence ID" value="KAA4624271.1"/>
    <property type="molecule type" value="Genomic_DNA"/>
</dbReference>
<reference evidence="1 2" key="1">
    <citation type="journal article" date="2019" name="Nat. Med.">
        <title>A library of human gut bacterial isolates paired with longitudinal multiomics data enables mechanistic microbiome research.</title>
        <authorList>
            <person name="Poyet M."/>
            <person name="Groussin M."/>
            <person name="Gibbons S.M."/>
            <person name="Avila-Pacheco J."/>
            <person name="Jiang X."/>
            <person name="Kearney S.M."/>
            <person name="Perrotta A.R."/>
            <person name="Berdy B."/>
            <person name="Zhao S."/>
            <person name="Lieberman T.D."/>
            <person name="Swanson P.K."/>
            <person name="Smith M."/>
            <person name="Roesemann S."/>
            <person name="Alexander J.E."/>
            <person name="Rich S.A."/>
            <person name="Livny J."/>
            <person name="Vlamakis H."/>
            <person name="Clish C."/>
            <person name="Bullock K."/>
            <person name="Deik A."/>
            <person name="Scott J."/>
            <person name="Pierce K.A."/>
            <person name="Xavier R.J."/>
            <person name="Alm E.J."/>
        </authorList>
    </citation>
    <scope>NUCLEOTIDE SEQUENCE [LARGE SCALE GENOMIC DNA]</scope>
    <source>
        <strain evidence="1 2">BIOML-A15</strain>
    </source>
</reference>
<organism evidence="1 2">
    <name type="scientific">Bacteroides ovatus</name>
    <dbReference type="NCBI Taxonomy" id="28116"/>
    <lineage>
        <taxon>Bacteria</taxon>
        <taxon>Pseudomonadati</taxon>
        <taxon>Bacteroidota</taxon>
        <taxon>Bacteroidia</taxon>
        <taxon>Bacteroidales</taxon>
        <taxon>Bacteroidaceae</taxon>
        <taxon>Bacteroides</taxon>
    </lineage>
</organism>
<dbReference type="Gene3D" id="2.60.40.10">
    <property type="entry name" value="Immunoglobulins"/>
    <property type="match status" value="1"/>
</dbReference>
<dbReference type="InterPro" id="IPR032529">
    <property type="entry name" value="BT4661-like"/>
</dbReference>
<dbReference type="CDD" id="cd11304">
    <property type="entry name" value="Cadherin_repeat"/>
    <property type="match status" value="2"/>
</dbReference>
<dbReference type="Gene3D" id="2.30.30.1270">
    <property type="match status" value="1"/>
</dbReference>
<dbReference type="RefSeq" id="WP_128857676.1">
    <property type="nucleotide sequence ID" value="NZ_JADNEH010000021.1"/>
</dbReference>
<evidence type="ECO:0000313" key="1">
    <source>
        <dbReference type="EMBL" id="KAA4624271.1"/>
    </source>
</evidence>
<dbReference type="Pfam" id="PF16319">
    <property type="entry name" value="SGBP_BT4661-like"/>
    <property type="match status" value="1"/>
</dbReference>
<sequence length="713" mass="78273">MKSNLQNLTSRFFAILMTIGLCITGISCTDPETTDSTKFAIYYAGVTDIGPSMNFNMSGPTYIGGTPSDFAITRVTLNGEVYETSSFQISDPSTGAIKLTDTDNLPVGTYCISISCISNGKYYEFKDVITVNMLAPVPDGISVDPSEVTVDFADIYKESASAQVKTEEGTHVHISKYEIIQEEGKEYFAISKTGKITVNDKYEGEILPGKYVLNLKLTTEAGAGIYENAVTFKIISSPLTLTYNPSSVKVEKDEAFTSSVPTLKGSTDGLTYKIKSISPETSAITIDEQTGVITLAGNNGLEIDNSYSVVVTATNQYGSKDFDETPFVINIVAFINPITKLQYANQEKVQGVAFEFTPEDVDGDELTYSFVDLDSRLTDKLNIDPVTGAISAKKGNSIEVATYTITVKAKNNKSEQTATFTLNITKNPNSFTFIRYGNNLGLTPEENYADQFDYDKKATLLAAKLTPKTDIPEGRPVKWEVKIQNTTALSGTTISETGELSFSENKWNSNYGVSVLFVTATVGEGEEAVSKTVPVFIRQNKDKNDIFVEYTPFAVKMNPAKGGTTPVPVVKLSGSPYTDYTKFLMDYRRDFYYYSFIGDHVDGIQSTAGSFMYGLWTTYYNTIGKTPNYSARGPMSYYDNSQNTNQALGYVNNKDLSVVINPGKWKDTEGVYANGVFIGRMSFVTDGTQNDLANDGTTKNQIFPLAIWFDESF</sequence>
<dbReference type="Gene3D" id="2.60.40.2710">
    <property type="match status" value="1"/>
</dbReference>
<protein>
    <submittedName>
        <fullName evidence="1">DUF4958 domain-containing protein</fullName>
    </submittedName>
</protein>